<dbReference type="InterPro" id="IPR014971">
    <property type="entry name" value="KGK"/>
</dbReference>
<proteinExistence type="predicted"/>
<sequence>MKDIFKTIECNDDDVVEIGDNTYKIRKIKSGVSKSSNPSLSYKLQQELNNERIQFPSGDYFSHKGIDCKILTLGSQNWKNGKIKFKLSIEFYIEEDVEINNSQDLDVSEVESSLDELRRRLQEES</sequence>
<name>A0ABR8G217_9NOSO</name>
<dbReference type="Proteomes" id="UP000603457">
    <property type="component" value="Unassembled WGS sequence"/>
</dbReference>
<protein>
    <submittedName>
        <fullName evidence="1">KGK family protein</fullName>
    </submittedName>
</protein>
<reference evidence="1 2" key="1">
    <citation type="journal article" date="2020" name="ISME J.">
        <title>Comparative genomics reveals insights into cyanobacterial evolution and habitat adaptation.</title>
        <authorList>
            <person name="Chen M.Y."/>
            <person name="Teng W.K."/>
            <person name="Zhao L."/>
            <person name="Hu C.X."/>
            <person name="Zhou Y.K."/>
            <person name="Han B.P."/>
            <person name="Song L.R."/>
            <person name="Shu W.S."/>
        </authorList>
    </citation>
    <scope>NUCLEOTIDE SEQUENCE [LARGE SCALE GENOMIC DNA]</scope>
    <source>
        <strain evidence="1 2">FACHB-130</strain>
    </source>
</reference>
<evidence type="ECO:0000313" key="1">
    <source>
        <dbReference type="EMBL" id="MBD2597222.1"/>
    </source>
</evidence>
<accession>A0ABR8G217</accession>
<organism evidence="1 2">
    <name type="scientific">Nostoc spongiaeforme FACHB-130</name>
    <dbReference type="NCBI Taxonomy" id="1357510"/>
    <lineage>
        <taxon>Bacteria</taxon>
        <taxon>Bacillati</taxon>
        <taxon>Cyanobacteriota</taxon>
        <taxon>Cyanophyceae</taxon>
        <taxon>Nostocales</taxon>
        <taxon>Nostocaceae</taxon>
        <taxon>Nostoc</taxon>
    </lineage>
</organism>
<dbReference type="RefSeq" id="WP_190969898.1">
    <property type="nucleotide sequence ID" value="NZ_JACJTB010000038.1"/>
</dbReference>
<comment type="caution">
    <text evidence="1">The sequence shown here is derived from an EMBL/GenBank/DDBJ whole genome shotgun (WGS) entry which is preliminary data.</text>
</comment>
<dbReference type="EMBL" id="JACJTB010000038">
    <property type="protein sequence ID" value="MBD2597222.1"/>
    <property type="molecule type" value="Genomic_DNA"/>
</dbReference>
<keyword evidence="2" id="KW-1185">Reference proteome</keyword>
<evidence type="ECO:0000313" key="2">
    <source>
        <dbReference type="Proteomes" id="UP000603457"/>
    </source>
</evidence>
<dbReference type="Pfam" id="PF08872">
    <property type="entry name" value="KGK"/>
    <property type="match status" value="1"/>
</dbReference>
<gene>
    <name evidence="1" type="ORF">H6G74_23270</name>
</gene>